<dbReference type="Proteomes" id="UP000598032">
    <property type="component" value="Unassembled WGS sequence"/>
</dbReference>
<accession>A0ABM8P8G2</accession>
<evidence type="ECO:0000313" key="1">
    <source>
        <dbReference type="EMBL" id="CAD6559095.1"/>
    </source>
</evidence>
<name>A0ABM8P8G2_9BURK</name>
<reference evidence="1 2" key="1">
    <citation type="submission" date="2020-10" db="EMBL/GenBank/DDBJ databases">
        <authorList>
            <person name="Peeters C."/>
        </authorList>
    </citation>
    <scope>NUCLEOTIDE SEQUENCE [LARGE SCALE GENOMIC DNA]</scope>
    <source>
        <strain evidence="1 2">LMG 28140</strain>
    </source>
</reference>
<organism evidence="1 2">
    <name type="scientific">Paraburkholderia metrosideri</name>
    <dbReference type="NCBI Taxonomy" id="580937"/>
    <lineage>
        <taxon>Bacteria</taxon>
        <taxon>Pseudomonadati</taxon>
        <taxon>Pseudomonadota</taxon>
        <taxon>Betaproteobacteria</taxon>
        <taxon>Burkholderiales</taxon>
        <taxon>Burkholderiaceae</taxon>
        <taxon>Paraburkholderia</taxon>
    </lineage>
</organism>
<protein>
    <submittedName>
        <fullName evidence="1">Uncharacterized protein</fullName>
    </submittedName>
</protein>
<gene>
    <name evidence="1" type="ORF">LMG28140_06542</name>
</gene>
<keyword evidence="2" id="KW-1185">Reference proteome</keyword>
<dbReference type="EMBL" id="CAJHCP010000023">
    <property type="protein sequence ID" value="CAD6559095.1"/>
    <property type="molecule type" value="Genomic_DNA"/>
</dbReference>
<sequence>MSIGPIPLVAVGTLSGNLPTGAGAKTLGAPALAPGASFNPVGLDENKALTGVTLNRFGTPVVSADKPASFAEQLLLSQQKNQS</sequence>
<dbReference type="RefSeq" id="WP_201646371.1">
    <property type="nucleotide sequence ID" value="NZ_CAJHCP010000023.1"/>
</dbReference>
<evidence type="ECO:0000313" key="2">
    <source>
        <dbReference type="Proteomes" id="UP000598032"/>
    </source>
</evidence>
<comment type="caution">
    <text evidence="1">The sequence shown here is derived from an EMBL/GenBank/DDBJ whole genome shotgun (WGS) entry which is preliminary data.</text>
</comment>
<proteinExistence type="predicted"/>